<keyword evidence="8 11" id="KW-0067">ATP-binding</keyword>
<evidence type="ECO:0000313" key="14">
    <source>
        <dbReference type="EMBL" id="MBU5485412.1"/>
    </source>
</evidence>
<evidence type="ECO:0000256" key="8">
    <source>
        <dbReference type="ARBA" id="ARBA00022840"/>
    </source>
</evidence>
<dbReference type="Proteomes" id="UP000726170">
    <property type="component" value="Unassembled WGS sequence"/>
</dbReference>
<dbReference type="Pfam" id="PF00288">
    <property type="entry name" value="GHMP_kinases_N"/>
    <property type="match status" value="1"/>
</dbReference>
<dbReference type="InterPro" id="IPR013750">
    <property type="entry name" value="GHMP_kinase_C_dom"/>
</dbReference>
<gene>
    <name evidence="11" type="primary">thrB</name>
    <name evidence="14" type="ORF">KQI86_13900</name>
</gene>
<accession>A0ABS6EJV2</accession>
<feature type="binding site" evidence="11">
    <location>
        <begin position="74"/>
        <end position="84"/>
    </location>
    <ligand>
        <name>ATP</name>
        <dbReference type="ChEBI" id="CHEBI:30616"/>
    </ligand>
</feature>
<name>A0ABS6EJV2_9CLOT</name>
<protein>
    <recommendedName>
        <fullName evidence="4 11">Homoserine kinase</fullName>
        <shortName evidence="11">HK</shortName>
        <shortName evidence="11">HSK</shortName>
        <ecNumber evidence="3 11">2.7.1.39</ecNumber>
    </recommendedName>
</protein>
<keyword evidence="11" id="KW-0963">Cytoplasm</keyword>
<evidence type="ECO:0000256" key="2">
    <source>
        <dbReference type="ARBA" id="ARBA00007370"/>
    </source>
</evidence>
<keyword evidence="11" id="KW-0791">Threonine biosynthesis</keyword>
<evidence type="ECO:0000313" key="15">
    <source>
        <dbReference type="Proteomes" id="UP000726170"/>
    </source>
</evidence>
<dbReference type="InterPro" id="IPR006204">
    <property type="entry name" value="GHMP_kinase_N_dom"/>
</dbReference>
<keyword evidence="6 11" id="KW-0547">Nucleotide-binding</keyword>
<dbReference type="PANTHER" id="PTHR20861">
    <property type="entry name" value="HOMOSERINE/4-DIPHOSPHOCYTIDYL-2-C-METHYL-D-ERYTHRITOL KINASE"/>
    <property type="match status" value="1"/>
</dbReference>
<evidence type="ECO:0000256" key="5">
    <source>
        <dbReference type="ARBA" id="ARBA00022679"/>
    </source>
</evidence>
<dbReference type="EC" id="2.7.1.39" evidence="3 11"/>
<evidence type="ECO:0000256" key="3">
    <source>
        <dbReference type="ARBA" id="ARBA00012078"/>
    </source>
</evidence>
<comment type="caution">
    <text evidence="14">The sequence shown here is derived from an EMBL/GenBank/DDBJ whole genome shotgun (WGS) entry which is preliminary data.</text>
</comment>
<reference evidence="14 15" key="1">
    <citation type="submission" date="2021-06" db="EMBL/GenBank/DDBJ databases">
        <authorList>
            <person name="Sun Q."/>
            <person name="Li D."/>
        </authorList>
    </citation>
    <scope>NUCLEOTIDE SEQUENCE [LARGE SCALE GENOMIC DNA]</scope>
    <source>
        <strain evidence="14 15">MSJ-11</strain>
    </source>
</reference>
<dbReference type="PROSITE" id="PS00627">
    <property type="entry name" value="GHMP_KINASES_ATP"/>
    <property type="match status" value="1"/>
</dbReference>
<dbReference type="PANTHER" id="PTHR20861:SF1">
    <property type="entry name" value="HOMOSERINE KINASE"/>
    <property type="match status" value="1"/>
</dbReference>
<dbReference type="RefSeq" id="WP_216439960.1">
    <property type="nucleotide sequence ID" value="NZ_JAHLQF010000003.1"/>
</dbReference>
<dbReference type="NCBIfam" id="TIGR00191">
    <property type="entry name" value="thrB"/>
    <property type="match status" value="1"/>
</dbReference>
<evidence type="ECO:0000256" key="4">
    <source>
        <dbReference type="ARBA" id="ARBA00017858"/>
    </source>
</evidence>
<dbReference type="InterPro" id="IPR006203">
    <property type="entry name" value="GHMP_knse_ATP-bd_CS"/>
</dbReference>
<feature type="domain" description="GHMP kinase N-terminal" evidence="12">
    <location>
        <begin position="45"/>
        <end position="127"/>
    </location>
</feature>
<organism evidence="14 15">
    <name type="scientific">Clostridium mobile</name>
    <dbReference type="NCBI Taxonomy" id="2841512"/>
    <lineage>
        <taxon>Bacteria</taxon>
        <taxon>Bacillati</taxon>
        <taxon>Bacillota</taxon>
        <taxon>Clostridia</taxon>
        <taxon>Eubacteriales</taxon>
        <taxon>Clostridiaceae</taxon>
        <taxon>Clostridium</taxon>
    </lineage>
</organism>
<keyword evidence="5 11" id="KW-0808">Transferase</keyword>
<evidence type="ECO:0000256" key="9">
    <source>
        <dbReference type="ARBA" id="ARBA00049375"/>
    </source>
</evidence>
<feature type="domain" description="GHMP kinase C-terminal" evidence="13">
    <location>
        <begin position="198"/>
        <end position="250"/>
    </location>
</feature>
<proteinExistence type="inferred from homology"/>
<evidence type="ECO:0000256" key="1">
    <source>
        <dbReference type="ARBA" id="ARBA00005015"/>
    </source>
</evidence>
<comment type="catalytic activity">
    <reaction evidence="9 11">
        <text>L-homoserine + ATP = O-phospho-L-homoserine + ADP + H(+)</text>
        <dbReference type="Rhea" id="RHEA:13985"/>
        <dbReference type="ChEBI" id="CHEBI:15378"/>
        <dbReference type="ChEBI" id="CHEBI:30616"/>
        <dbReference type="ChEBI" id="CHEBI:57476"/>
        <dbReference type="ChEBI" id="CHEBI:57590"/>
        <dbReference type="ChEBI" id="CHEBI:456216"/>
        <dbReference type="EC" id="2.7.1.39"/>
    </reaction>
</comment>
<evidence type="ECO:0000256" key="7">
    <source>
        <dbReference type="ARBA" id="ARBA00022777"/>
    </source>
</evidence>
<keyword evidence="11" id="KW-0028">Amino-acid biosynthesis</keyword>
<dbReference type="EMBL" id="JAHLQF010000003">
    <property type="protein sequence ID" value="MBU5485412.1"/>
    <property type="molecule type" value="Genomic_DNA"/>
</dbReference>
<comment type="similarity">
    <text evidence="2 11">Belongs to the GHMP kinase family. Homoserine kinase subfamily.</text>
</comment>
<dbReference type="InterPro" id="IPR000870">
    <property type="entry name" value="Homoserine_kinase"/>
</dbReference>
<evidence type="ECO:0000259" key="12">
    <source>
        <dbReference type="Pfam" id="PF00288"/>
    </source>
</evidence>
<keyword evidence="15" id="KW-1185">Reference proteome</keyword>
<comment type="pathway">
    <text evidence="1 11">Amino-acid biosynthesis; L-threonine biosynthesis; L-threonine from L-aspartate: step 4/5.</text>
</comment>
<keyword evidence="7 11" id="KW-0418">Kinase</keyword>
<comment type="function">
    <text evidence="10 11">Catalyzes the ATP-dependent phosphorylation of L-homoserine to L-homoserine phosphate.</text>
</comment>
<evidence type="ECO:0000259" key="13">
    <source>
        <dbReference type="Pfam" id="PF08544"/>
    </source>
</evidence>
<comment type="subcellular location">
    <subcellularLocation>
        <location evidence="11">Cytoplasm</location>
    </subcellularLocation>
</comment>
<evidence type="ECO:0000256" key="10">
    <source>
        <dbReference type="ARBA" id="ARBA00049954"/>
    </source>
</evidence>
<dbReference type="PIRSF" id="PIRSF000676">
    <property type="entry name" value="Homoser_kin"/>
    <property type="match status" value="1"/>
</dbReference>
<dbReference type="GO" id="GO:0004413">
    <property type="term" value="F:homoserine kinase activity"/>
    <property type="evidence" value="ECO:0007669"/>
    <property type="project" value="UniProtKB-EC"/>
</dbReference>
<evidence type="ECO:0000256" key="6">
    <source>
        <dbReference type="ARBA" id="ARBA00022741"/>
    </source>
</evidence>
<evidence type="ECO:0000256" key="11">
    <source>
        <dbReference type="HAMAP-Rule" id="MF_00384"/>
    </source>
</evidence>
<dbReference type="Pfam" id="PF08544">
    <property type="entry name" value="GHMP_kinases_C"/>
    <property type="match status" value="1"/>
</dbReference>
<sequence>MVEVIVPATSANLGPGFDCLGVALNFYNKFYIEENDYSNDKEENNLAYVSAKKLFDKVGYKNKDFNIRIEGNIPQSRGLGSSATCIVGGLIGANKILGDILSKEEIIKLATEIEGHPDNVTPAIIGGVTTAIFENEKIYYEKLYLKEGIKFCALTPDFKLSTSEARSVLPSKVDYTDAVFNVGRVALTISSLINGNFEQLRVSCEDKLHQPYRSKLIRNYDSITAYCKELNSLGVFLSGAGPTIMVMLEESNNYFLEEINKYLITIEDNWEVRELEIDYLGAKVNVY</sequence>
<dbReference type="HAMAP" id="MF_00384">
    <property type="entry name" value="Homoser_kinase"/>
    <property type="match status" value="1"/>
</dbReference>